<evidence type="ECO:0000313" key="2">
    <source>
        <dbReference type="EMBL" id="CAG5098452.1"/>
    </source>
</evidence>
<gene>
    <name evidence="2" type="ORF">OKIOD_LOCUS7237</name>
</gene>
<feature type="coiled-coil region" evidence="1">
    <location>
        <begin position="52"/>
        <end position="86"/>
    </location>
</feature>
<sequence>MFYPSHQSLRQQLNEERKISKVTAENYKVSSVTYKNVRSELEERLREKQEFCDEVSLALDVKEKEIEQLQKKIKAKDGKISTLQSQTRIADSQRNAAQQFGKNIGKRQVLLAREMTRMVQRTLVICYYQNNSTTTRLVNTILRYLKMKSTEIPQDELPDQKKLFLDILNCFNIVVTTSDLRNHVARNCKYVDLLRELMDFIFNKEDKEEKLFYTDKDVRDVCCEILEQLCKCDRGVEILNQFNDGFLQHDIVVYSATEQCTDKQIASLLKVYLTMSTNEEFAENLAKSFQGHGL</sequence>
<keyword evidence="1" id="KW-0175">Coiled coil</keyword>
<proteinExistence type="predicted"/>
<protein>
    <submittedName>
        <fullName evidence="2">Oidioi.mRNA.OKI2018_I69.XSR.g15679.t1.cds</fullName>
    </submittedName>
</protein>
<evidence type="ECO:0000313" key="3">
    <source>
        <dbReference type="Proteomes" id="UP001158576"/>
    </source>
</evidence>
<reference evidence="2 3" key="1">
    <citation type="submission" date="2021-04" db="EMBL/GenBank/DDBJ databases">
        <authorList>
            <person name="Bliznina A."/>
        </authorList>
    </citation>
    <scope>NUCLEOTIDE SEQUENCE [LARGE SCALE GENOMIC DNA]</scope>
</reference>
<dbReference type="EMBL" id="OU015569">
    <property type="protein sequence ID" value="CAG5098452.1"/>
    <property type="molecule type" value="Genomic_DNA"/>
</dbReference>
<dbReference type="Proteomes" id="UP001158576">
    <property type="component" value="Chromosome XSR"/>
</dbReference>
<evidence type="ECO:0000256" key="1">
    <source>
        <dbReference type="SAM" id="Coils"/>
    </source>
</evidence>
<keyword evidence="3" id="KW-1185">Reference proteome</keyword>
<name>A0ABN7SHM6_OIKDI</name>
<organism evidence="2 3">
    <name type="scientific">Oikopleura dioica</name>
    <name type="common">Tunicate</name>
    <dbReference type="NCBI Taxonomy" id="34765"/>
    <lineage>
        <taxon>Eukaryota</taxon>
        <taxon>Metazoa</taxon>
        <taxon>Chordata</taxon>
        <taxon>Tunicata</taxon>
        <taxon>Appendicularia</taxon>
        <taxon>Copelata</taxon>
        <taxon>Oikopleuridae</taxon>
        <taxon>Oikopleura</taxon>
    </lineage>
</organism>
<accession>A0ABN7SHM6</accession>